<evidence type="ECO:0000256" key="1">
    <source>
        <dbReference type="ARBA" id="ARBA00008000"/>
    </source>
</evidence>
<feature type="compositionally biased region" description="Polar residues" evidence="7">
    <location>
        <begin position="569"/>
        <end position="595"/>
    </location>
</feature>
<dbReference type="GO" id="GO:0071949">
    <property type="term" value="F:FAD binding"/>
    <property type="evidence" value="ECO:0007669"/>
    <property type="project" value="InterPro"/>
</dbReference>
<gene>
    <name evidence="11" type="ORF">GPM918_LOCUS5771</name>
    <name evidence="12" type="ORF">SRO942_LOCUS5769</name>
</gene>
<feature type="region of interest" description="Disordered" evidence="7">
    <location>
        <begin position="500"/>
        <end position="552"/>
    </location>
</feature>
<dbReference type="PRINTS" id="PR01471">
    <property type="entry name" value="HISTAMINEH3R"/>
</dbReference>
<dbReference type="Gene3D" id="3.30.465.10">
    <property type="match status" value="1"/>
</dbReference>
<dbReference type="SUPFAM" id="SSF56176">
    <property type="entry name" value="FAD-binding/transporter-associated domain-like"/>
    <property type="match status" value="1"/>
</dbReference>
<evidence type="ECO:0000313" key="13">
    <source>
        <dbReference type="Proteomes" id="UP000663829"/>
    </source>
</evidence>
<dbReference type="SUPFAM" id="SSF55103">
    <property type="entry name" value="FAD-linked oxidases, C-terminal domain"/>
    <property type="match status" value="1"/>
</dbReference>
<dbReference type="GO" id="GO:0005856">
    <property type="term" value="C:cytoskeleton"/>
    <property type="evidence" value="ECO:0007669"/>
    <property type="project" value="TreeGrafter"/>
</dbReference>
<dbReference type="SUPFAM" id="SSF48403">
    <property type="entry name" value="Ankyrin repeat"/>
    <property type="match status" value="1"/>
</dbReference>
<evidence type="ECO:0000256" key="4">
    <source>
        <dbReference type="ARBA" id="ARBA00022827"/>
    </source>
</evidence>
<dbReference type="InterPro" id="IPR002110">
    <property type="entry name" value="Ankyrin_rpt"/>
</dbReference>
<feature type="compositionally biased region" description="Acidic residues" evidence="7">
    <location>
        <begin position="412"/>
        <end position="429"/>
    </location>
</feature>
<evidence type="ECO:0000259" key="8">
    <source>
        <dbReference type="PROSITE" id="PS51232"/>
    </source>
</evidence>
<feature type="compositionally biased region" description="Polar residues" evidence="7">
    <location>
        <begin position="536"/>
        <end position="551"/>
    </location>
</feature>
<sequence length="2401" mass="268749">MSSSGTVSTFQCRVQYLDDTDPFSSVNLPEPARPPLFTYLVDVPLINQLSSVHKVLNAPHKLADCALQLYRQDGSRSEFGPYLDLDQTLEEQKEELEGYTDGRKWSIVLRTQLTVRVNACIDKLLNSDGRELRRSLFSLKQIFQDDKDLVHEFVNNQGLQCLVKIGGEADQNYQNYILRAFGQLMLYVDGMNAVMSQNEVVQWLYSLVESSFRLVVKTSLKLLIVFAEYTETNSLLILQAVNYVDKSNRRLMWSNAMKILNEYDNTPSEVVLLIITLFNAVLSNVPDQDTFYDMTDAFEQQGMQKVSQYYLNKKPAETEVVEQFNIYEATLKHEDGDDESAIAQMMSGSKKGMNRGVTSSGSLSNIYDSTALSSLLILPTPSISDDDSYHYQKYQQHSTLIDSILIDSGQQDNEDAIEEDHTESLDEDPNSSLIERKTRVKSAVSDRHSMRRSSSHNIPTSDGVLKQNNLLINDATINNNKSKEQEVPKSSGSAIRRMQNRWEAETQEREAAAAKAQVPKSQPSSTAGRQRDRWATSETGAEQQPQINNHHVLQKLPDLDSVNKRLNSANKSTSVESHAVPSNTSSRFSRPSATVDTVDAPTSPVSTTVLSPSGHRGSDTRFFPPQHMTTISPPPTTNSRPMLATHKNGAAVETLIRQAGAPNMSDSTNSNNILVKEPKVISSSDCVGAITRAKESLQAASIKQPTTASAGIGLSAQLPSELANKPRSENDLQWEYIVGKVLNRKLVVQDLNFEELDDKDDVNCMTIGGKLTGPPMPPPMMGGMSNGLPPPPPPMMGGPPPPPPMMGGPPPPPPMMGGLPPSVLSGIKSPPVANGIPPPAPSLQQQAKSMKTVRLHWKDAANPSNNMMPSSPSDSIWSSLQKVKLDTEKIAQLFELKQAEVKLKKGGDAKKEITVLDTKRSNAINIGLTVLPPARTIKAAILKMDNSVINKEGIEKLLTMLPTEEEKTRIMEAQVASAEIPLGNAEQFLLTLASVAELEARLKLWLFKLDFDNVELEIAEPLMDLKNGMKNLKDNGTFRRILEVLLAIGNYLNGVESPGFQLDYLAKVPEVKDTVNKHSLLYHVCNVVVEKYPETTDLYSEIGELTRCSKVDFDELELKLNKVENDCRASFDCLRAISKHETPQIKTKLSEFLSDCAERVCLLRLIHRRVINRFQKFLLWLGYPRSIIQETKITQFCKILSEFALEYRTTRDRITLQKQKKQNRGERNRTRGKLITEVFPEKSNMLRHQIDTRTDDELEYSHGMKDIKINHNLKPITSKDSGNANNNSNKLTVGGLKQQAAPSGLAAAFSTSKSEQMMPGHRVREKAGLTNVRKPTVQSSTKQAAANETEGFDTGDELLDDLVKNATLTASKDALKQRKTARYGQRKSPFEALCFNDENVLDELNNIQNKFSSFPFGFGESSCETEVGKNNQDENMFNVFMQLGHYADLLSASQALVTDLKNIAGNDNVSNTQAVREQHGRDESYHKVPMHHWEVSLKLILLNFVSLLCCQIGMCSTSASGTQAVRYGTMRENVINMEVVMADGNIIKTAGLKGRSRKTSAGYNLTNLFVGNEGTLGIITETTLRLHAVPEAILAAVSPFKDFRSAVDATVDVMQSGLPVARIEFLDETMIDACNKFSKLNLDVAATLFLEFHGTKDNIDAQGIAAEEICKSFGCLKFAFSSELEKRNELWKARHNAAYAAQAMKADSKMYSTDVCVPISQLPEMIVYAKKELERLKLLGPIVGHVGDGNFHVILVFDPKSNEVTERVHEFSKNLANLLYLFNMAEAAVYATDADQLRIVIIAQPKELYQCRYRSDFNEEKSRSARYIRSIEKNSEYPTIKIPTEYCSSQYLIRVSLTTVPDETVPVRCVHPYSLEAPKSDTDVRRDERTNSLYFPITQHDIQSNGVKCFCHLMLIKSKQDQLSLCGPISLFDHDGYDIPRVENQKDNPKNLIQVYKLYKSQLVFTVVELKPDGLWAILNSTTAYSQTMIEIKRKEQSVDKNACQIRKYAPKYGECIGGDDVILILNTKIDKKSPLSIRFEQHENDKLIWATSINEFEATDKIITFKSPPYISQQTNKLIAVDIVLIQDGAKIDRKQYFYQSRNTDYTNLCSNCRQPSNISLTSTSSSSEDKPPSAKRFLYDKSDQVATNCIDSSKSPFVVSLSSPLYIIFLSLLPAIKDFVAKLVNCMADLLTNNDTQPLINQTNKLINKRKDNLLHRTIENGHTLLALQLSKAVAKLPNNIIERKNNNGETAILLAAKLNNIDVLETLLLMDLKFIYALDNENNNIFHLLTSQQNSNKTIEFILNFLNNKSINIKEKFDKRNKFNVTPLQLSAQNRNFEGTKMLIEIGHFNTDVIDEKLVLAIRNNDLSMVEYFINDLKLTDQSKLNMPLHKLDKTNCL</sequence>
<feature type="compositionally biased region" description="Polar residues" evidence="7">
    <location>
        <begin position="1278"/>
        <end position="1291"/>
    </location>
</feature>
<dbReference type="SUPFAM" id="SSF81296">
    <property type="entry name" value="E set domains"/>
    <property type="match status" value="1"/>
</dbReference>
<dbReference type="InterPro" id="IPR056771">
    <property type="entry name" value="FH3_FHOD1-3-like"/>
</dbReference>
<dbReference type="InterPro" id="IPR004113">
    <property type="entry name" value="FAD-bd_oxidored_4_C"/>
</dbReference>
<dbReference type="GO" id="GO:0016491">
    <property type="term" value="F:oxidoreductase activity"/>
    <property type="evidence" value="ECO:0007669"/>
    <property type="project" value="UniProtKB-KW"/>
</dbReference>
<accession>A0A813W3B3</accession>
<keyword evidence="6" id="KW-0009">Actin-binding</keyword>
<keyword evidence="4" id="KW-0274">FAD</keyword>
<evidence type="ECO:0000313" key="12">
    <source>
        <dbReference type="EMBL" id="CAF3632601.1"/>
    </source>
</evidence>
<evidence type="ECO:0000256" key="3">
    <source>
        <dbReference type="ARBA" id="ARBA00022630"/>
    </source>
</evidence>
<dbReference type="SUPFAM" id="SSF48371">
    <property type="entry name" value="ARM repeat"/>
    <property type="match status" value="1"/>
</dbReference>
<dbReference type="InterPro" id="IPR011989">
    <property type="entry name" value="ARM-like"/>
</dbReference>
<feature type="domain" description="FH2" evidence="10">
    <location>
        <begin position="842"/>
        <end position="1233"/>
    </location>
</feature>
<dbReference type="InterPro" id="IPR041387">
    <property type="entry name" value="FHOD1_GBD_N"/>
</dbReference>
<dbReference type="GO" id="GO:0016020">
    <property type="term" value="C:membrane"/>
    <property type="evidence" value="ECO:0007669"/>
    <property type="project" value="InterPro"/>
</dbReference>
<dbReference type="OrthoDB" id="5332616at2759"/>
<dbReference type="InterPro" id="IPR036318">
    <property type="entry name" value="FAD-bd_PCMH-like_sf"/>
</dbReference>
<keyword evidence="13" id="KW-1185">Reference proteome</keyword>
<evidence type="ECO:0000313" key="11">
    <source>
        <dbReference type="EMBL" id="CAF0845111.1"/>
    </source>
</evidence>
<dbReference type="InterPro" id="IPR036770">
    <property type="entry name" value="Ankyrin_rpt-contain_sf"/>
</dbReference>
<evidence type="ECO:0000256" key="7">
    <source>
        <dbReference type="SAM" id="MobiDB-lite"/>
    </source>
</evidence>
<dbReference type="GO" id="GO:0030866">
    <property type="term" value="P:cortical actin cytoskeleton organization"/>
    <property type="evidence" value="ECO:0007669"/>
    <property type="project" value="TreeGrafter"/>
</dbReference>
<dbReference type="InterPro" id="IPR014768">
    <property type="entry name" value="GBD/FH3_dom"/>
</dbReference>
<dbReference type="Pfam" id="PF02181">
    <property type="entry name" value="FH2"/>
    <property type="match status" value="1"/>
</dbReference>
<evidence type="ECO:0000256" key="5">
    <source>
        <dbReference type="ARBA" id="ARBA00023002"/>
    </source>
</evidence>
<feature type="compositionally biased region" description="Basic and acidic residues" evidence="7">
    <location>
        <begin position="500"/>
        <end position="512"/>
    </location>
</feature>
<organism evidence="11 13">
    <name type="scientific">Didymodactylos carnosus</name>
    <dbReference type="NCBI Taxonomy" id="1234261"/>
    <lineage>
        <taxon>Eukaryota</taxon>
        <taxon>Metazoa</taxon>
        <taxon>Spiralia</taxon>
        <taxon>Gnathifera</taxon>
        <taxon>Rotifera</taxon>
        <taxon>Eurotatoria</taxon>
        <taxon>Bdelloidea</taxon>
        <taxon>Philodinida</taxon>
        <taxon>Philodinidae</taxon>
        <taxon>Didymodactylos</taxon>
    </lineage>
</organism>
<dbReference type="GO" id="GO:0004969">
    <property type="term" value="F:histamine receptor activity"/>
    <property type="evidence" value="ECO:0007669"/>
    <property type="project" value="InterPro"/>
</dbReference>
<dbReference type="Proteomes" id="UP000663829">
    <property type="component" value="Unassembled WGS sequence"/>
</dbReference>
<dbReference type="InterPro" id="IPR042201">
    <property type="entry name" value="FH2_Formin_sf"/>
</dbReference>
<feature type="region of interest" description="Disordered" evidence="7">
    <location>
        <begin position="569"/>
        <end position="639"/>
    </location>
</feature>
<dbReference type="Pfam" id="PF18382">
    <property type="entry name" value="Formin_GBD_N"/>
    <property type="match status" value="1"/>
</dbReference>
<dbReference type="SMART" id="SM00498">
    <property type="entry name" value="FH2"/>
    <property type="match status" value="1"/>
</dbReference>
<dbReference type="Pfam" id="PF02913">
    <property type="entry name" value="FAD-oxidase_C"/>
    <property type="match status" value="1"/>
</dbReference>
<comment type="caution">
    <text evidence="11">The sequence shown here is derived from an EMBL/GenBank/DDBJ whole genome shotgun (WGS) entry which is preliminary data.</text>
</comment>
<dbReference type="EMBL" id="CAJNOQ010000853">
    <property type="protein sequence ID" value="CAF0845111.1"/>
    <property type="molecule type" value="Genomic_DNA"/>
</dbReference>
<dbReference type="InterPro" id="IPR016164">
    <property type="entry name" value="FAD-linked_Oxase-like_C"/>
</dbReference>
<dbReference type="InterPro" id="IPR013783">
    <property type="entry name" value="Ig-like_fold"/>
</dbReference>
<dbReference type="FunFam" id="1.25.10.10:FF:000056">
    <property type="entry name" value="FH1/FH2 domain-containing protein 3 isoform X1"/>
    <property type="match status" value="1"/>
</dbReference>
<feature type="domain" description="GBD/FH3" evidence="8">
    <location>
        <begin position="54"/>
        <end position="412"/>
    </location>
</feature>
<dbReference type="PROSITE" id="PS51444">
    <property type="entry name" value="FH2"/>
    <property type="match status" value="1"/>
</dbReference>
<evidence type="ECO:0000259" key="9">
    <source>
        <dbReference type="PROSITE" id="PS51387"/>
    </source>
</evidence>
<dbReference type="InterPro" id="IPR003980">
    <property type="entry name" value="Histamine_H3_rcpt"/>
</dbReference>
<dbReference type="EMBL" id="CAJOBC010000852">
    <property type="protein sequence ID" value="CAF3632601.1"/>
    <property type="molecule type" value="Genomic_DNA"/>
</dbReference>
<feature type="domain" description="FAD-binding PCMH-type" evidence="9">
    <location>
        <begin position="1497"/>
        <end position="1589"/>
    </location>
</feature>
<evidence type="ECO:0000256" key="6">
    <source>
        <dbReference type="ARBA" id="ARBA00023203"/>
    </source>
</evidence>
<feature type="region of interest" description="Disordered" evidence="7">
    <location>
        <begin position="410"/>
        <end position="466"/>
    </location>
</feature>
<dbReference type="Pfam" id="PF24959">
    <property type="entry name" value="FH3_FHOD1-3"/>
    <property type="match status" value="1"/>
</dbReference>
<dbReference type="GO" id="GO:0051015">
    <property type="term" value="F:actin filament binding"/>
    <property type="evidence" value="ECO:0007669"/>
    <property type="project" value="TreeGrafter"/>
</dbReference>
<dbReference type="Proteomes" id="UP000681722">
    <property type="component" value="Unassembled WGS sequence"/>
</dbReference>
<keyword evidence="5" id="KW-0560">Oxidoreductase</keyword>
<evidence type="ECO:0000256" key="2">
    <source>
        <dbReference type="ARBA" id="ARBA00022553"/>
    </source>
</evidence>
<reference evidence="11" key="1">
    <citation type="submission" date="2021-02" db="EMBL/GenBank/DDBJ databases">
        <authorList>
            <person name="Nowell W R."/>
        </authorList>
    </citation>
    <scope>NUCLEOTIDE SEQUENCE</scope>
</reference>
<dbReference type="SMART" id="SM00248">
    <property type="entry name" value="ANK"/>
    <property type="match status" value="4"/>
</dbReference>
<dbReference type="Gene3D" id="1.25.10.10">
    <property type="entry name" value="Leucine-rich Repeat Variant"/>
    <property type="match status" value="1"/>
</dbReference>
<keyword evidence="2" id="KW-0597">Phosphoprotein</keyword>
<dbReference type="InterPro" id="IPR014756">
    <property type="entry name" value="Ig_E-set"/>
</dbReference>
<dbReference type="Gene3D" id="1.20.58.2220">
    <property type="entry name" value="Formin, FH2 domain"/>
    <property type="match status" value="1"/>
</dbReference>
<dbReference type="InterPro" id="IPR016024">
    <property type="entry name" value="ARM-type_fold"/>
</dbReference>
<feature type="region of interest" description="Disordered" evidence="7">
    <location>
        <begin position="1271"/>
        <end position="1291"/>
    </location>
</feature>
<comment type="similarity">
    <text evidence="1">Belongs to the FAD-binding oxidoreductase/transferase type 4 family.</text>
</comment>
<dbReference type="PROSITE" id="PS51387">
    <property type="entry name" value="FAD_PCMH"/>
    <property type="match status" value="1"/>
</dbReference>
<proteinExistence type="inferred from homology"/>
<dbReference type="Gene3D" id="2.60.40.10">
    <property type="entry name" value="Immunoglobulins"/>
    <property type="match status" value="1"/>
</dbReference>
<protein>
    <recommendedName>
        <fullName evidence="14">FH1/FH2 domain-containing protein 3</fullName>
    </recommendedName>
</protein>
<dbReference type="SUPFAM" id="SSF101447">
    <property type="entry name" value="Formin homology 2 domain (FH2 domain)"/>
    <property type="match status" value="1"/>
</dbReference>
<dbReference type="PANTHER" id="PTHR45920">
    <property type="entry name" value="FORMIN HOMOLOGY 2 DOMAIN CONTAINING, ISOFORM I"/>
    <property type="match status" value="1"/>
</dbReference>
<dbReference type="InterPro" id="IPR016169">
    <property type="entry name" value="FAD-bd_PCMH_sub2"/>
</dbReference>
<dbReference type="PANTHER" id="PTHR45920:SF4">
    <property type="entry name" value="FORMIN HOMOLOGY 2 DOMAIN CONTAINING, ISOFORM I"/>
    <property type="match status" value="1"/>
</dbReference>
<dbReference type="PROSITE" id="PS51232">
    <property type="entry name" value="GBD_FH3"/>
    <property type="match status" value="1"/>
</dbReference>
<dbReference type="InterPro" id="IPR015425">
    <property type="entry name" value="FH2_Formin"/>
</dbReference>
<dbReference type="InterPro" id="IPR016166">
    <property type="entry name" value="FAD-bd_PCMH"/>
</dbReference>
<feature type="compositionally biased region" description="Low complexity" evidence="7">
    <location>
        <begin position="601"/>
        <end position="613"/>
    </location>
</feature>
<dbReference type="FunFam" id="3.30.70.2740:FF:000001">
    <property type="entry name" value="D-lactate dehydrogenase mitochondrial"/>
    <property type="match status" value="1"/>
</dbReference>
<keyword evidence="3" id="KW-0285">Flavoprotein</keyword>
<feature type="region of interest" description="Disordered" evidence="7">
    <location>
        <begin position="788"/>
        <end position="809"/>
    </location>
</feature>
<evidence type="ECO:0000259" key="10">
    <source>
        <dbReference type="PROSITE" id="PS51444"/>
    </source>
</evidence>
<dbReference type="Gene3D" id="3.30.70.2740">
    <property type="match status" value="1"/>
</dbReference>
<name>A0A813W3B3_9BILA</name>
<dbReference type="GO" id="GO:0005737">
    <property type="term" value="C:cytoplasm"/>
    <property type="evidence" value="ECO:0007669"/>
    <property type="project" value="TreeGrafter"/>
</dbReference>
<feature type="compositionally biased region" description="Polar residues" evidence="7">
    <location>
        <begin position="519"/>
        <end position="528"/>
    </location>
</feature>
<dbReference type="Gene3D" id="1.25.40.20">
    <property type="entry name" value="Ankyrin repeat-containing domain"/>
    <property type="match status" value="1"/>
</dbReference>
<evidence type="ECO:0008006" key="14">
    <source>
        <dbReference type="Google" id="ProtNLM"/>
    </source>
</evidence>